<gene>
    <name evidence="1" type="ORF">vBDshSR4C_016</name>
</gene>
<dbReference type="PDB" id="8GTC">
    <property type="method" value="EM"/>
    <property type="resolution" value="4.50 A"/>
    <property type="chains" value="M/N/O=1-1447"/>
</dbReference>
<keyword evidence="2" id="KW-0002">3D-structure</keyword>
<name>A0ACD6BAB7_9CAUD</name>
<reference evidence="1" key="1">
    <citation type="submission" date="2019-05" db="EMBL/GenBank/DDBJ databases">
        <title>A newly isolated roseophage represents a distinct member of Siphoviridae family.</title>
        <authorList>
            <person name="Cai L."/>
            <person name="Jiao N."/>
            <person name="Zhang R."/>
        </authorList>
    </citation>
    <scope>NUCLEOTIDE SEQUENCE</scope>
</reference>
<organism evidence="1">
    <name type="scientific">Dinoroseobacter phage vB_DshS-R4C</name>
    <dbReference type="NCBI Taxonomy" id="2590919"/>
    <lineage>
        <taxon>Viruses</taxon>
        <taxon>Duplodnaviria</taxon>
        <taxon>Heunggongvirae</taxon>
        <taxon>Uroviricota</taxon>
        <taxon>Caudoviricetes</taxon>
    </lineage>
</organism>
<evidence type="ECO:0000313" key="1">
    <source>
        <dbReference type="EMBL" id="QDF14264.1"/>
    </source>
</evidence>
<accession>A0ACD6BAB7</accession>
<protein>
    <submittedName>
        <fullName evidence="1">Tail protein</fullName>
    </submittedName>
</protein>
<evidence type="ECO:0007829" key="2">
    <source>
        <dbReference type="PDB" id="8GTC"/>
    </source>
</evidence>
<reference evidence="2" key="2">
    <citation type="journal article" date="2023" name="Nat. Commun.">
        <title>Structure and proposed DNA delivery mechanism of a marine roseophage.</title>
        <authorList>
            <person name="Huang Y."/>
            <person name="Sun H."/>
            <person name="Wei S."/>
            <person name="Cai L."/>
            <person name="Liu L."/>
            <person name="Jiang Y."/>
            <person name="Xin J."/>
            <person name="Chen Z."/>
            <person name="Que Y."/>
            <person name="Kong Z."/>
            <person name="Li T."/>
            <person name="Yu H."/>
            <person name="Zhang J."/>
            <person name="Gu Y."/>
            <person name="Zheng Q."/>
            <person name="Li S."/>
            <person name="Zhang R."/>
            <person name="Xia N."/>
        </authorList>
    </citation>
    <scope>STRUCTURE BY ELECTRON MICROSCOPY (4.50 ANGSTROMS) OF 1-1447</scope>
</reference>
<accession>A0A4Y6E933</accession>
<proteinExistence type="evidence at protein level"/>
<sequence length="1447" mass="154421">MATVLLAAAGGAIGTSLGGALFGISAAVIGQAVGGLIGQTIDARLSGGGTIKQTGPRLDSLEVMVSQEGTPLADISGRVAVAGTVIWATKLEEIARTTSTRVGSGKSSQKVKSTNFDYAASFAVSLGEGPLNGIGRIFLDGQVRDLSEMISENRVRFYPGTEDQEPDPLIEAIEGAAPAFRGTAYLVFERLFLSDFGNRVPQVRVEVFGQSGEMEKGVTGVCVIPGSTEFGYMPAPVRQQSLDGADVVWEGPENCNRYSRISDWSLSMDHLKNTLPAVQTVSLVVAWFGTDLRAGLCRFEPRIELRAKRTSIEWIAAGLNRGSATEVSRDENDRPAFGSSPADVSVVRAIMDLKARGFRVVLYPFVMMDVTADQALPSPAGTGAQGAYPWRGRIMPDVTGGRVSDQIAALMGTAQPDDFTAAVTRNKSGEISQVNLTCPGAPGDAGLRRFILHLAKLADIAGGVDAFLVGTEFRGLSQAWEPQTYADAYEFLNSSEGWFAQNAARTHEPGSLLVSATARDPRLISPPLSIDGAAARWIEIEFDRTSAPVWEGNVYYMTEDHGFAGAFRKVISDAEAPADGTRARMLLDMHDLTLGGDDWRTSTITRLRFDFSSESDAVFRIHAIRLGGGRRYPFVDALRDLAQDVDTILPTAKISYAADWSEYHSHQDAGDLTFHLDPLWADPAIDFVGIDNYLPLSDWRQGADHLDYDATSGRTTPYDLDYLKSNIEGGEYWDWFYASQEDRDTQTRTPISDGSYGEPWVFRQKAIRDWHANAHHNRTAGVRATTSTGWVPGSKPVWFTEYGCPAVDLGANRPNVFAAASSSESALPWYSSGLRDDFMQRQYLRAMAEWWTANGAPAVDLANCQAWAWDARPFPEFPLRPATWSDGPDWRLGHWLNGRAGAAPAAEAITRRAITRHGLISADIDTSRAYGQADGYAAPAPLGLGDYAQPFEVALGLQTTETGGALVIEAKPAAPLAADVIEADLVDTPAIYTLTRGALEDTPAAAIVRFRDGLSDYEITAARARIGAGKEGGSATADLALVLDGDRGNAAAEMVLRAALTSRESLSVTLPRSATTLRPGSLVEVTLGTEARRLFLVDRVVDGQAREVTLRGFDRAAYAPSGGVFKAARAGRLQGSTSSLTRFLDLPLLPGVDAPEWEGFIAAHAEPWPGAMLHSRGSTPEGSFTLAAEADARATIGRTTAALPPAPAHVWTPGPLVVTLFSGALVGRPDLDVLDGANALAIQHPDGWEVVQFREATLTADRTWRLEGLLRGQRGTDGIVGPAPLPAGAAVVAIDTALVAAGLSADDPGRALWWRSGPDAASLAAAPLRPHTFTAAGLRAFPPAHLRAVVTGGGDTSLSWVPRSRLVGTTWPDNGAPIPSGEGLERYQVTIGPTAAPVRVILADTPAATYTAAERAADGIAAPFRVAVSQISETTGPGPWIETIVTE</sequence>
<dbReference type="EMBL" id="MK882925">
    <property type="protein sequence ID" value="QDF14264.1"/>
    <property type="molecule type" value="Genomic_DNA"/>
</dbReference>